<gene>
    <name evidence="1" type="ORF">NON19_26540</name>
</gene>
<accession>A0ABT1PJG0</accession>
<evidence type="ECO:0000313" key="1">
    <source>
        <dbReference type="EMBL" id="MCQ4045494.1"/>
    </source>
</evidence>
<dbReference type="EMBL" id="JANFNH010000043">
    <property type="protein sequence ID" value="MCQ4045494.1"/>
    <property type="molecule type" value="Genomic_DNA"/>
</dbReference>
<name>A0ABT1PJG0_9ACTN</name>
<keyword evidence="2" id="KW-1185">Reference proteome</keyword>
<dbReference type="RefSeq" id="WP_255931637.1">
    <property type="nucleotide sequence ID" value="NZ_JANFNH010000043.1"/>
</dbReference>
<sequence length="108" mass="11698">MERWRQARDRTGRRELGAWVRAVVEQALGRPGIPGDVPVVPLINHAAYGQLVQAANNLNQLTRYAHQNRELPAAILAAVEEIGNAALAVRGLGADPETDEDEADKGNP</sequence>
<reference evidence="1 2" key="1">
    <citation type="submission" date="2022-06" db="EMBL/GenBank/DDBJ databases">
        <title>Draft genome sequence of type strain Streptomyces rubrisoli DSM 42083.</title>
        <authorList>
            <person name="Duangmal K."/>
            <person name="Klaysubun C."/>
        </authorList>
    </citation>
    <scope>NUCLEOTIDE SEQUENCE [LARGE SCALE GENOMIC DNA]</scope>
    <source>
        <strain evidence="1 2">DSM 42083</strain>
    </source>
</reference>
<dbReference type="Proteomes" id="UP001206206">
    <property type="component" value="Unassembled WGS sequence"/>
</dbReference>
<protein>
    <submittedName>
        <fullName evidence="1">MobC family plasmid mobilization relaxosome protein</fullName>
    </submittedName>
</protein>
<comment type="caution">
    <text evidence="1">The sequence shown here is derived from an EMBL/GenBank/DDBJ whole genome shotgun (WGS) entry which is preliminary data.</text>
</comment>
<proteinExistence type="predicted"/>
<evidence type="ECO:0000313" key="2">
    <source>
        <dbReference type="Proteomes" id="UP001206206"/>
    </source>
</evidence>
<organism evidence="1 2">
    <name type="scientific">Streptantibioticus rubrisoli</name>
    <dbReference type="NCBI Taxonomy" id="1387313"/>
    <lineage>
        <taxon>Bacteria</taxon>
        <taxon>Bacillati</taxon>
        <taxon>Actinomycetota</taxon>
        <taxon>Actinomycetes</taxon>
        <taxon>Kitasatosporales</taxon>
        <taxon>Streptomycetaceae</taxon>
        <taxon>Streptantibioticus</taxon>
    </lineage>
</organism>